<proteinExistence type="inferred from homology"/>
<comment type="similarity">
    <text evidence="1">Belongs to the UPF0045 family.</text>
</comment>
<sequence>MAFTAPALTTPARCRADFSLIPIGSATPSFSQQITDIQRLLQDSGLTFVTHTTGTTIEGTWDQVVQVIGLAHTLTHQQGIARVQTDIRIETRTDKVQQPVGGTVASVERVFAGST</sequence>
<dbReference type="RefSeq" id="XP_056558281.1">
    <property type="nucleotide sequence ID" value="XM_056696069.1"/>
</dbReference>
<dbReference type="InterPro" id="IPR029756">
    <property type="entry name" value="MTH1187/YkoF-like"/>
</dbReference>
<dbReference type="InterPro" id="IPR002767">
    <property type="entry name" value="Thiamine_BP"/>
</dbReference>
<dbReference type="PANTHER" id="PTHR33777">
    <property type="entry name" value="UPF0045 PROTEIN ECM15"/>
    <property type="match status" value="1"/>
</dbReference>
<dbReference type="InterPro" id="IPR051614">
    <property type="entry name" value="UPF0045_domain"/>
</dbReference>
<evidence type="ECO:0000313" key="3">
    <source>
        <dbReference type="EMBL" id="KAJ5380710.1"/>
    </source>
</evidence>
<dbReference type="SUPFAM" id="SSF89957">
    <property type="entry name" value="MTH1187/YkoF-like"/>
    <property type="match status" value="1"/>
</dbReference>
<organism evidence="3 4">
    <name type="scientific">Penicillium cataractarum</name>
    <dbReference type="NCBI Taxonomy" id="2100454"/>
    <lineage>
        <taxon>Eukaryota</taxon>
        <taxon>Fungi</taxon>
        <taxon>Dikarya</taxon>
        <taxon>Ascomycota</taxon>
        <taxon>Pezizomycotina</taxon>
        <taxon>Eurotiomycetes</taxon>
        <taxon>Eurotiomycetidae</taxon>
        <taxon>Eurotiales</taxon>
        <taxon>Aspergillaceae</taxon>
        <taxon>Penicillium</taxon>
    </lineage>
</organism>
<reference evidence="3" key="1">
    <citation type="submission" date="2022-11" db="EMBL/GenBank/DDBJ databases">
        <authorList>
            <person name="Petersen C."/>
        </authorList>
    </citation>
    <scope>NUCLEOTIDE SEQUENCE</scope>
    <source>
        <strain evidence="3">IBT 29864</strain>
    </source>
</reference>
<dbReference type="Pfam" id="PF01910">
    <property type="entry name" value="Thiamine_BP"/>
    <property type="match status" value="1"/>
</dbReference>
<evidence type="ECO:0000256" key="1">
    <source>
        <dbReference type="ARBA" id="ARBA00010272"/>
    </source>
</evidence>
<feature type="domain" description="Thiamine-binding protein" evidence="2">
    <location>
        <begin position="16"/>
        <end position="107"/>
    </location>
</feature>
<dbReference type="AlphaFoldDB" id="A0A9W9VII9"/>
<dbReference type="Proteomes" id="UP001147782">
    <property type="component" value="Unassembled WGS sequence"/>
</dbReference>
<evidence type="ECO:0000259" key="2">
    <source>
        <dbReference type="Pfam" id="PF01910"/>
    </source>
</evidence>
<dbReference type="NCBIfam" id="TIGR00106">
    <property type="entry name" value="MTH1187 family thiamine-binding protein"/>
    <property type="match status" value="1"/>
</dbReference>
<evidence type="ECO:0000313" key="4">
    <source>
        <dbReference type="Proteomes" id="UP001147782"/>
    </source>
</evidence>
<keyword evidence="4" id="KW-1185">Reference proteome</keyword>
<name>A0A9W9VII9_9EURO</name>
<dbReference type="EMBL" id="JAPZBS010000002">
    <property type="protein sequence ID" value="KAJ5380710.1"/>
    <property type="molecule type" value="Genomic_DNA"/>
</dbReference>
<gene>
    <name evidence="3" type="ORF">N7496_003138</name>
</gene>
<comment type="caution">
    <text evidence="3">The sequence shown here is derived from an EMBL/GenBank/DDBJ whole genome shotgun (WGS) entry which is preliminary data.</text>
</comment>
<accession>A0A9W9VII9</accession>
<dbReference type="GO" id="GO:0005829">
    <property type="term" value="C:cytosol"/>
    <property type="evidence" value="ECO:0007669"/>
    <property type="project" value="TreeGrafter"/>
</dbReference>
<dbReference type="PANTHER" id="PTHR33777:SF1">
    <property type="entry name" value="UPF0045 PROTEIN ECM15"/>
    <property type="match status" value="1"/>
</dbReference>
<reference evidence="3" key="2">
    <citation type="journal article" date="2023" name="IMA Fungus">
        <title>Comparative genomic study of the Penicillium genus elucidates a diverse pangenome and 15 lateral gene transfer events.</title>
        <authorList>
            <person name="Petersen C."/>
            <person name="Sorensen T."/>
            <person name="Nielsen M.R."/>
            <person name="Sondergaard T.E."/>
            <person name="Sorensen J.L."/>
            <person name="Fitzpatrick D.A."/>
            <person name="Frisvad J.C."/>
            <person name="Nielsen K.L."/>
        </authorList>
    </citation>
    <scope>NUCLEOTIDE SEQUENCE</scope>
    <source>
        <strain evidence="3">IBT 29864</strain>
    </source>
</reference>
<dbReference type="OrthoDB" id="5587367at2759"/>
<protein>
    <submittedName>
        <fullName evidence="3">Cell wall biogenesis protein</fullName>
    </submittedName>
</protein>
<dbReference type="GeneID" id="81435246"/>
<dbReference type="Gene3D" id="3.30.70.930">
    <property type="match status" value="1"/>
</dbReference>